<gene>
    <name evidence="2" type="ORF">HUJ06_013642</name>
</gene>
<reference evidence="2 3" key="1">
    <citation type="journal article" date="2020" name="Mol. Biol. Evol.">
        <title>Distinct Expression and Methylation Patterns for Genes with Different Fates following a Single Whole-Genome Duplication in Flowering Plants.</title>
        <authorList>
            <person name="Shi T."/>
            <person name="Rahmani R.S."/>
            <person name="Gugger P.F."/>
            <person name="Wang M."/>
            <person name="Li H."/>
            <person name="Zhang Y."/>
            <person name="Li Z."/>
            <person name="Wang Q."/>
            <person name="Van de Peer Y."/>
            <person name="Marchal K."/>
            <person name="Chen J."/>
        </authorList>
    </citation>
    <scope>NUCLEOTIDE SEQUENCE [LARGE SCALE GENOMIC DNA]</scope>
    <source>
        <tissue evidence="2">Leaf</tissue>
    </source>
</reference>
<evidence type="ECO:0000256" key="1">
    <source>
        <dbReference type="SAM" id="MobiDB-lite"/>
    </source>
</evidence>
<evidence type="ECO:0000313" key="2">
    <source>
        <dbReference type="EMBL" id="DAD39319.1"/>
    </source>
</evidence>
<evidence type="ECO:0000313" key="3">
    <source>
        <dbReference type="Proteomes" id="UP000607653"/>
    </source>
</evidence>
<protein>
    <submittedName>
        <fullName evidence="2">Uncharacterized protein</fullName>
    </submittedName>
</protein>
<feature type="region of interest" description="Disordered" evidence="1">
    <location>
        <begin position="1"/>
        <end position="24"/>
    </location>
</feature>
<sequence length="160" mass="18438">MTLFNKNDIDETNEGLMGEVGHDENGVENDLVFNDETLTWGDVTHASRVEEPIRNTKSRTSTSQLRATKINDKRPRQLQLKDEEEEEVDMEEEMEEDFGDYKLDDNGDKVELLSKGEDVDLVLKNGNVALDFNSFKFKLCVSLSMTLFLCKKKLQMTLFY</sequence>
<dbReference type="EMBL" id="DUZY01000005">
    <property type="protein sequence ID" value="DAD39319.1"/>
    <property type="molecule type" value="Genomic_DNA"/>
</dbReference>
<name>A0A822Z7D8_NELNU</name>
<feature type="region of interest" description="Disordered" evidence="1">
    <location>
        <begin position="72"/>
        <end position="102"/>
    </location>
</feature>
<keyword evidence="3" id="KW-1185">Reference proteome</keyword>
<comment type="caution">
    <text evidence="2">The sequence shown here is derived from an EMBL/GenBank/DDBJ whole genome shotgun (WGS) entry which is preliminary data.</text>
</comment>
<dbReference type="AlphaFoldDB" id="A0A822Z7D8"/>
<proteinExistence type="predicted"/>
<feature type="compositionally biased region" description="Acidic residues" evidence="1">
    <location>
        <begin position="82"/>
        <end position="98"/>
    </location>
</feature>
<accession>A0A822Z7D8</accession>
<dbReference type="Proteomes" id="UP000607653">
    <property type="component" value="Unassembled WGS sequence"/>
</dbReference>
<organism evidence="2 3">
    <name type="scientific">Nelumbo nucifera</name>
    <name type="common">Sacred lotus</name>
    <dbReference type="NCBI Taxonomy" id="4432"/>
    <lineage>
        <taxon>Eukaryota</taxon>
        <taxon>Viridiplantae</taxon>
        <taxon>Streptophyta</taxon>
        <taxon>Embryophyta</taxon>
        <taxon>Tracheophyta</taxon>
        <taxon>Spermatophyta</taxon>
        <taxon>Magnoliopsida</taxon>
        <taxon>Proteales</taxon>
        <taxon>Nelumbonaceae</taxon>
        <taxon>Nelumbo</taxon>
    </lineage>
</organism>
<feature type="compositionally biased region" description="Basic and acidic residues" evidence="1">
    <location>
        <begin position="72"/>
        <end position="81"/>
    </location>
</feature>